<dbReference type="FunFam" id="3.30.50.10:FF:000007">
    <property type="entry name" value="Nitrogen regulatory AreA, N-terminal"/>
    <property type="match status" value="1"/>
</dbReference>
<dbReference type="Pfam" id="PF08550">
    <property type="entry name" value="GATA_AreA"/>
    <property type="match status" value="1"/>
</dbReference>
<evidence type="ECO:0000313" key="12">
    <source>
        <dbReference type="Proteomes" id="UP001234581"/>
    </source>
</evidence>
<dbReference type="PROSITE" id="PS50114">
    <property type="entry name" value="GATA_ZN_FINGER_2"/>
    <property type="match status" value="2"/>
</dbReference>
<evidence type="ECO:0000256" key="3">
    <source>
        <dbReference type="ARBA" id="ARBA00022771"/>
    </source>
</evidence>
<dbReference type="Gene3D" id="3.30.50.10">
    <property type="entry name" value="Erythroid Transcription Factor GATA-1, subunit A"/>
    <property type="match status" value="2"/>
</dbReference>
<dbReference type="GO" id="GO:0000978">
    <property type="term" value="F:RNA polymerase II cis-regulatory region sequence-specific DNA binding"/>
    <property type="evidence" value="ECO:0007669"/>
    <property type="project" value="TreeGrafter"/>
</dbReference>
<feature type="compositionally biased region" description="Low complexity" evidence="9">
    <location>
        <begin position="232"/>
        <end position="241"/>
    </location>
</feature>
<dbReference type="PRINTS" id="PR00619">
    <property type="entry name" value="GATAZNFINGER"/>
</dbReference>
<dbReference type="InterPro" id="IPR000679">
    <property type="entry name" value="Znf_GATA"/>
</dbReference>
<dbReference type="SMART" id="SM00401">
    <property type="entry name" value="ZnF_GATA"/>
    <property type="match status" value="2"/>
</dbReference>
<dbReference type="GO" id="GO:0008270">
    <property type="term" value="F:zinc ion binding"/>
    <property type="evidence" value="ECO:0007669"/>
    <property type="project" value="UniProtKB-KW"/>
</dbReference>
<evidence type="ECO:0000256" key="2">
    <source>
        <dbReference type="ARBA" id="ARBA00022723"/>
    </source>
</evidence>
<keyword evidence="12" id="KW-1185">Reference proteome</keyword>
<feature type="compositionally biased region" description="Basic and acidic residues" evidence="9">
    <location>
        <begin position="512"/>
        <end position="528"/>
    </location>
</feature>
<evidence type="ECO:0000256" key="1">
    <source>
        <dbReference type="ARBA" id="ARBA00004123"/>
    </source>
</evidence>
<accession>A0AAD7V7V4</accession>
<dbReference type="PANTHER" id="PTHR10071">
    <property type="entry name" value="TRANSCRIPTION FACTOR GATA FAMILY MEMBER"/>
    <property type="match status" value="1"/>
</dbReference>
<proteinExistence type="predicted"/>
<evidence type="ECO:0000256" key="6">
    <source>
        <dbReference type="ARBA" id="ARBA00023163"/>
    </source>
</evidence>
<dbReference type="GO" id="GO:0005634">
    <property type="term" value="C:nucleus"/>
    <property type="evidence" value="ECO:0007669"/>
    <property type="project" value="UniProtKB-SubCell"/>
</dbReference>
<dbReference type="PROSITE" id="PS00344">
    <property type="entry name" value="GATA_ZN_FINGER_1"/>
    <property type="match status" value="1"/>
</dbReference>
<feature type="compositionally biased region" description="Polar residues" evidence="9">
    <location>
        <begin position="626"/>
        <end position="644"/>
    </location>
</feature>
<keyword evidence="2" id="KW-0479">Metal-binding</keyword>
<evidence type="ECO:0000256" key="7">
    <source>
        <dbReference type="ARBA" id="ARBA00023242"/>
    </source>
</evidence>
<dbReference type="GO" id="GO:0000122">
    <property type="term" value="P:negative regulation of transcription by RNA polymerase II"/>
    <property type="evidence" value="ECO:0007669"/>
    <property type="project" value="TreeGrafter"/>
</dbReference>
<dbReference type="InterPro" id="IPR039355">
    <property type="entry name" value="Transcription_factor_GATA"/>
</dbReference>
<dbReference type="SUPFAM" id="SSF57716">
    <property type="entry name" value="Glucocorticoid receptor-like (DNA-binding domain)"/>
    <property type="match status" value="2"/>
</dbReference>
<dbReference type="AlphaFoldDB" id="A0AAD7V7V4"/>
<sequence>MPPLILRVKGGEDKFYSPLENFHSEDDVFLAWRVSNKVRDVLENGSRMENMAWRLWYRHQLKNKTKAEAAAAAAAAAKAKADAAAMNFVSLQQQQQQQHQQYSNNLFHDHHWFQQQQQQQQNKPNEHVKHDPMDTSGYGDPFGMNHFTTTQDFSHLFNSLQDQSFKAGLPQDGTPWPLATSEYDLQRDINFPNPVSSPTSFQHNQDHLDNALANRMAAFSMQNNMSMPPSPTTHMTPMSMHNRPILHSSSSDSASAGGSNNPTAAYMSVEPTSSSSSNSIMGGGNVFGGPQDQQQQQQPHRHHHHHHNHPPRGRVRQHITLEMEQDPATPSSSIGHTDPNHHMFHADLLSQGNAPGDVLPVPEILNLLEQTGMYDGDPATNFHSNEDNDNDEDDDDDEDDDTTDDSDDDSSDEDDTPICTNCGATSTPLWRRSPEDELLCNACGLYQKLHNAPRPQSLKTNTRKETKDDSKLKCSNCSTTNTPLWRRDHEGAPVCNACGLYLKLHQEKRPLSMKSDTIKKRQRYEGQKGKKKKKKKKDKLKKKKKRQKRDILMEEANRGKVAYSPTPPASSIPASPHSGLQQPSSIMTSTTQLMLNLQQATMATQNASFPHHYPHHDPSSPFYNQPPFTFSPTTNGGTPSSDNGATMCDGSCIAGMGAADY</sequence>
<feature type="region of interest" description="Disordered" evidence="9">
    <location>
        <begin position="228"/>
        <end position="313"/>
    </location>
</feature>
<feature type="domain" description="GATA-type" evidence="10">
    <location>
        <begin position="468"/>
        <end position="521"/>
    </location>
</feature>
<keyword evidence="6" id="KW-0804">Transcription</keyword>
<dbReference type="CDD" id="cd00202">
    <property type="entry name" value="ZnF_GATA"/>
    <property type="match status" value="2"/>
</dbReference>
<dbReference type="GO" id="GO:0045944">
    <property type="term" value="P:positive regulation of transcription by RNA polymerase II"/>
    <property type="evidence" value="ECO:0007669"/>
    <property type="project" value="TreeGrafter"/>
</dbReference>
<evidence type="ECO:0000256" key="5">
    <source>
        <dbReference type="ARBA" id="ARBA00023015"/>
    </source>
</evidence>
<gene>
    <name evidence="11" type="ORF">O0I10_004915</name>
</gene>
<dbReference type="GeneID" id="83212328"/>
<evidence type="ECO:0000259" key="10">
    <source>
        <dbReference type="PROSITE" id="PS50114"/>
    </source>
</evidence>
<comment type="caution">
    <text evidence="11">The sequence shown here is derived from an EMBL/GenBank/DDBJ whole genome shotgun (WGS) entry which is preliminary data.</text>
</comment>
<evidence type="ECO:0000256" key="9">
    <source>
        <dbReference type="SAM" id="MobiDB-lite"/>
    </source>
</evidence>
<evidence type="ECO:0000256" key="8">
    <source>
        <dbReference type="PROSITE-ProRule" id="PRU00094"/>
    </source>
</evidence>
<keyword evidence="4" id="KW-0862">Zinc</keyword>
<feature type="domain" description="GATA-type" evidence="10">
    <location>
        <begin position="419"/>
        <end position="467"/>
    </location>
</feature>
<evidence type="ECO:0000256" key="4">
    <source>
        <dbReference type="ARBA" id="ARBA00022833"/>
    </source>
</evidence>
<feature type="compositionally biased region" description="Basic and acidic residues" evidence="9">
    <location>
        <begin position="124"/>
        <end position="133"/>
    </location>
</feature>
<evidence type="ECO:0000313" key="11">
    <source>
        <dbReference type="EMBL" id="KAJ8659201.1"/>
    </source>
</evidence>
<dbReference type="RefSeq" id="XP_058344114.1">
    <property type="nucleotide sequence ID" value="XM_058484964.1"/>
</dbReference>
<feature type="region of interest" description="Disordered" evidence="9">
    <location>
        <begin position="454"/>
        <end position="473"/>
    </location>
</feature>
<feature type="region of interest" description="Disordered" evidence="9">
    <location>
        <begin position="608"/>
        <end position="644"/>
    </location>
</feature>
<feature type="compositionally biased region" description="Basic and acidic residues" evidence="9">
    <location>
        <begin position="462"/>
        <end position="472"/>
    </location>
</feature>
<feature type="region of interest" description="Disordered" evidence="9">
    <location>
        <begin position="373"/>
        <end position="426"/>
    </location>
</feature>
<protein>
    <recommendedName>
        <fullName evidence="10">GATA-type domain-containing protein</fullName>
    </recommendedName>
</protein>
<keyword evidence="7" id="KW-0539">Nucleus</keyword>
<feature type="compositionally biased region" description="Basic residues" evidence="9">
    <location>
        <begin position="529"/>
        <end position="548"/>
    </location>
</feature>
<keyword evidence="5" id="KW-0805">Transcription regulation</keyword>
<dbReference type="PANTHER" id="PTHR10071:SF281">
    <property type="entry name" value="BOX A-BINDING FACTOR-RELATED"/>
    <property type="match status" value="1"/>
</dbReference>
<reference evidence="11 12" key="1">
    <citation type="submission" date="2023-03" db="EMBL/GenBank/DDBJ databases">
        <title>Genome sequence of Lichtheimia ornata CBS 291.66.</title>
        <authorList>
            <person name="Mohabir J.T."/>
            <person name="Shea T.P."/>
            <person name="Kurbessoian T."/>
            <person name="Berby B."/>
            <person name="Fontaine J."/>
            <person name="Livny J."/>
            <person name="Gnirke A."/>
            <person name="Stajich J.E."/>
            <person name="Cuomo C.A."/>
        </authorList>
    </citation>
    <scope>NUCLEOTIDE SEQUENCE [LARGE SCALE GENOMIC DNA]</scope>
    <source>
        <strain evidence="11">CBS 291.66</strain>
    </source>
</reference>
<dbReference type="EMBL" id="JARTCD010000019">
    <property type="protein sequence ID" value="KAJ8659201.1"/>
    <property type="molecule type" value="Genomic_DNA"/>
</dbReference>
<dbReference type="GO" id="GO:0000981">
    <property type="term" value="F:DNA-binding transcription factor activity, RNA polymerase II-specific"/>
    <property type="evidence" value="ECO:0007669"/>
    <property type="project" value="TreeGrafter"/>
</dbReference>
<dbReference type="InterPro" id="IPR013860">
    <property type="entry name" value="AreA_GATA"/>
</dbReference>
<dbReference type="Proteomes" id="UP001234581">
    <property type="component" value="Unassembled WGS sequence"/>
</dbReference>
<feature type="compositionally biased region" description="Basic residues" evidence="9">
    <location>
        <begin position="299"/>
        <end position="313"/>
    </location>
</feature>
<name>A0AAD7V7V4_9FUNG</name>
<feature type="compositionally biased region" description="Basic and acidic residues" evidence="9">
    <location>
        <begin position="549"/>
        <end position="558"/>
    </location>
</feature>
<feature type="region of interest" description="Disordered" evidence="9">
    <location>
        <begin position="114"/>
        <end position="138"/>
    </location>
</feature>
<keyword evidence="3 8" id="KW-0863">Zinc-finger</keyword>
<dbReference type="Pfam" id="PF00320">
    <property type="entry name" value="GATA"/>
    <property type="match status" value="2"/>
</dbReference>
<organism evidence="11 12">
    <name type="scientific">Lichtheimia ornata</name>
    <dbReference type="NCBI Taxonomy" id="688661"/>
    <lineage>
        <taxon>Eukaryota</taxon>
        <taxon>Fungi</taxon>
        <taxon>Fungi incertae sedis</taxon>
        <taxon>Mucoromycota</taxon>
        <taxon>Mucoromycotina</taxon>
        <taxon>Mucoromycetes</taxon>
        <taxon>Mucorales</taxon>
        <taxon>Lichtheimiaceae</taxon>
        <taxon>Lichtheimia</taxon>
    </lineage>
</organism>
<feature type="compositionally biased region" description="Acidic residues" evidence="9">
    <location>
        <begin position="387"/>
        <end position="416"/>
    </location>
</feature>
<comment type="subcellular location">
    <subcellularLocation>
        <location evidence="1">Nucleus</location>
    </subcellularLocation>
</comment>
<feature type="region of interest" description="Disordered" evidence="9">
    <location>
        <begin position="512"/>
        <end position="584"/>
    </location>
</feature>
<feature type="compositionally biased region" description="Low complexity" evidence="9">
    <location>
        <begin position="248"/>
        <end position="259"/>
    </location>
</feature>
<dbReference type="InterPro" id="IPR013088">
    <property type="entry name" value="Znf_NHR/GATA"/>
</dbReference>